<evidence type="ECO:0000259" key="2">
    <source>
        <dbReference type="Pfam" id="PF25202"/>
    </source>
</evidence>
<name>A0A0Q3KQC0_9FLAO</name>
<evidence type="ECO:0000313" key="3">
    <source>
        <dbReference type="EMBL" id="KQK26412.1"/>
    </source>
</evidence>
<dbReference type="PANTHER" id="PTHR35149:SF2">
    <property type="entry name" value="DUF262 DOMAIN-CONTAINING PROTEIN"/>
    <property type="match status" value="1"/>
</dbReference>
<organism evidence="3 4">
    <name type="scientific">Chryseobacterium aquaticum</name>
    <dbReference type="NCBI Taxonomy" id="452084"/>
    <lineage>
        <taxon>Bacteria</taxon>
        <taxon>Pseudomonadati</taxon>
        <taxon>Bacteroidota</taxon>
        <taxon>Flavobacteriia</taxon>
        <taxon>Flavobacteriales</taxon>
        <taxon>Weeksellaceae</taxon>
        <taxon>Chryseobacterium group</taxon>
        <taxon>Chryseobacterium</taxon>
    </lineage>
</organism>
<feature type="domain" description="GmrSD restriction endonucleases N-terminal" evidence="1">
    <location>
        <begin position="5"/>
        <end position="155"/>
    </location>
</feature>
<dbReference type="Proteomes" id="UP000051682">
    <property type="component" value="Unassembled WGS sequence"/>
</dbReference>
<gene>
    <name evidence="3" type="ORF">AR438_06485</name>
</gene>
<keyword evidence="4" id="KW-1185">Reference proteome</keyword>
<dbReference type="Pfam" id="PF25202">
    <property type="entry name" value="DUF7834"/>
    <property type="match status" value="1"/>
</dbReference>
<reference evidence="3 4" key="1">
    <citation type="submission" date="2015-10" db="EMBL/GenBank/DDBJ databases">
        <title>Chryseobacterium aquaticum genome.</title>
        <authorList>
            <person name="Newman J.D."/>
            <person name="Ferguson M.B."/>
            <person name="Miller J.R."/>
        </authorList>
    </citation>
    <scope>NUCLEOTIDE SEQUENCE [LARGE SCALE GENOMIC DNA]</scope>
    <source>
        <strain evidence="3 4">KCTC 12483</strain>
    </source>
</reference>
<evidence type="ECO:0000313" key="4">
    <source>
        <dbReference type="Proteomes" id="UP000051682"/>
    </source>
</evidence>
<dbReference type="Pfam" id="PF03235">
    <property type="entry name" value="GmrSD_N"/>
    <property type="match status" value="1"/>
</dbReference>
<accession>A0A0Q3KQC0</accession>
<sequence>MFDLKVSDYQRPYLWDGEQALNLAENLKEFTQKLKITFFPDYYLGTIILVKKGDLYEIIDGQQRIITLLIIAHLMKCKLAKNQEFKIYSKLSEETLKKNSSYLKLVVSSETSIDFDRVNLTYIIAENDDQAFKFYTTLSTSGKRLSGIDIIKPFHLQAVKKSRQEKLAIELERYQFRNAHLDIVVKILLRSRYLNGTRDYKEFPRQNYSDDWKTELELEFVKNAAKKGNDVKYLFGKEVDSNLQYQFSSYQVRQPLNKGENAIQYFLYFCKLWERITLKIKDDILTKVQYCDGIDFNYEYYQAALITYVSRFGEECLDEDDFLNMAKLLFKVSFFSRLSKPVTKKSVHQTEKIIKLLDRIAFAYEKEEIKLYCELYMDKRIFNDYIGNIYKHTGVIGNFTSNFNVNIENRTNPFFNESL</sequence>
<dbReference type="STRING" id="452084.AR438_06485"/>
<dbReference type="InterPro" id="IPR004919">
    <property type="entry name" value="GmrSD_N"/>
</dbReference>
<dbReference type="PANTHER" id="PTHR35149">
    <property type="entry name" value="SLL5132 PROTEIN"/>
    <property type="match status" value="1"/>
</dbReference>
<evidence type="ECO:0000259" key="1">
    <source>
        <dbReference type="Pfam" id="PF03235"/>
    </source>
</evidence>
<dbReference type="InterPro" id="IPR057156">
    <property type="entry name" value="DUF7834"/>
</dbReference>
<comment type="caution">
    <text evidence="3">The sequence shown here is derived from an EMBL/GenBank/DDBJ whole genome shotgun (WGS) entry which is preliminary data.</text>
</comment>
<dbReference type="AlphaFoldDB" id="A0A0Q3KQC0"/>
<proteinExistence type="predicted"/>
<protein>
    <submittedName>
        <fullName evidence="3">Uncharacterized protein</fullName>
    </submittedName>
</protein>
<dbReference type="EMBL" id="LLYZ01000004">
    <property type="protein sequence ID" value="KQK26412.1"/>
    <property type="molecule type" value="Genomic_DNA"/>
</dbReference>
<feature type="domain" description="DUF7834" evidence="2">
    <location>
        <begin position="172"/>
        <end position="372"/>
    </location>
</feature>